<keyword evidence="2" id="KW-1185">Reference proteome</keyword>
<proteinExistence type="predicted"/>
<sequence length="108" mass="12871">MNSLKRLGKRLLVKYLDNTIKILTKTMEITSNNHTRLQRLQRHCLWKSSLVRRRFMNDKGWRKGTFTYLKGQKESFSKLFLLTINFVDAILPYKSTFPLPHNVNQSEQ</sequence>
<gene>
    <name evidence="1" type="ORF">V8G54_007394</name>
</gene>
<protein>
    <submittedName>
        <fullName evidence="1">Uncharacterized protein</fullName>
    </submittedName>
</protein>
<reference evidence="1 2" key="1">
    <citation type="journal article" date="2023" name="Life. Sci Alliance">
        <title>Evolutionary insights into 3D genome organization and epigenetic landscape of Vigna mungo.</title>
        <authorList>
            <person name="Junaid A."/>
            <person name="Singh B."/>
            <person name="Bhatia S."/>
        </authorList>
    </citation>
    <scope>NUCLEOTIDE SEQUENCE [LARGE SCALE GENOMIC DNA]</scope>
    <source>
        <strain evidence="1">Urdbean</strain>
    </source>
</reference>
<organism evidence="1 2">
    <name type="scientific">Vigna mungo</name>
    <name type="common">Black gram</name>
    <name type="synonym">Phaseolus mungo</name>
    <dbReference type="NCBI Taxonomy" id="3915"/>
    <lineage>
        <taxon>Eukaryota</taxon>
        <taxon>Viridiplantae</taxon>
        <taxon>Streptophyta</taxon>
        <taxon>Embryophyta</taxon>
        <taxon>Tracheophyta</taxon>
        <taxon>Spermatophyta</taxon>
        <taxon>Magnoliopsida</taxon>
        <taxon>eudicotyledons</taxon>
        <taxon>Gunneridae</taxon>
        <taxon>Pentapetalae</taxon>
        <taxon>rosids</taxon>
        <taxon>fabids</taxon>
        <taxon>Fabales</taxon>
        <taxon>Fabaceae</taxon>
        <taxon>Papilionoideae</taxon>
        <taxon>50 kb inversion clade</taxon>
        <taxon>NPAAA clade</taxon>
        <taxon>indigoferoid/millettioid clade</taxon>
        <taxon>Phaseoleae</taxon>
        <taxon>Vigna</taxon>
    </lineage>
</organism>
<evidence type="ECO:0000313" key="1">
    <source>
        <dbReference type="EMBL" id="WVZ20072.1"/>
    </source>
</evidence>
<evidence type="ECO:0000313" key="2">
    <source>
        <dbReference type="Proteomes" id="UP001374535"/>
    </source>
</evidence>
<accession>A0AAQ3S7A9</accession>
<dbReference type="AlphaFoldDB" id="A0AAQ3S7A9"/>
<dbReference type="Proteomes" id="UP001374535">
    <property type="component" value="Chromosome 2"/>
</dbReference>
<dbReference type="EMBL" id="CP144699">
    <property type="protein sequence ID" value="WVZ20072.1"/>
    <property type="molecule type" value="Genomic_DNA"/>
</dbReference>
<name>A0AAQ3S7A9_VIGMU</name>